<keyword evidence="3" id="KW-1185">Reference proteome</keyword>
<feature type="transmembrane region" description="Helical" evidence="1">
    <location>
        <begin position="20"/>
        <end position="45"/>
    </location>
</feature>
<dbReference type="EMBL" id="JAYKXP010000035">
    <property type="protein sequence ID" value="KAK7040899.1"/>
    <property type="molecule type" value="Genomic_DNA"/>
</dbReference>
<keyword evidence="1" id="KW-0472">Membrane</keyword>
<evidence type="ECO:0000256" key="1">
    <source>
        <dbReference type="SAM" id="Phobius"/>
    </source>
</evidence>
<gene>
    <name evidence="2" type="ORF">VNI00_009495</name>
</gene>
<dbReference type="Proteomes" id="UP001383192">
    <property type="component" value="Unassembled WGS sequence"/>
</dbReference>
<organism evidence="2 3">
    <name type="scientific">Paramarasmius palmivorus</name>
    <dbReference type="NCBI Taxonomy" id="297713"/>
    <lineage>
        <taxon>Eukaryota</taxon>
        <taxon>Fungi</taxon>
        <taxon>Dikarya</taxon>
        <taxon>Basidiomycota</taxon>
        <taxon>Agaricomycotina</taxon>
        <taxon>Agaricomycetes</taxon>
        <taxon>Agaricomycetidae</taxon>
        <taxon>Agaricales</taxon>
        <taxon>Marasmiineae</taxon>
        <taxon>Marasmiaceae</taxon>
        <taxon>Paramarasmius</taxon>
    </lineage>
</organism>
<accession>A0AAW0CP42</accession>
<keyword evidence="1" id="KW-1133">Transmembrane helix</keyword>
<feature type="transmembrane region" description="Helical" evidence="1">
    <location>
        <begin position="165"/>
        <end position="187"/>
    </location>
</feature>
<protein>
    <recommendedName>
        <fullName evidence="4">Serpentine receptor class gamma</fullName>
    </recommendedName>
</protein>
<sequence length="315" mass="34773">MDSPIPEELAPYLTVEKTIILPISSLSAMYFVYGIYVLLFGTYLYMMRKREKGANQLYLWLTVALFVLTTIFVVFYTIQSVNLSIILFDTVKDGDYVSLARYLLGGDPAVHAIRLLTPVFINITAEWMLVRAASTYLRFVDTIMLSVNDSKHSDQLLAQANTIDFAYSVSSAIINAILTLLTAARIWRMHQEASAQTSDNFVQIVSRIFFESGVIYPIFQIANLIDVHSVKVTATPFDVFPLAVLSAGVAPTLIMVRARLGKNVDSLQTGQAVSDIRFGESRPGPTTTVTQVQSHNIALTDAIVEPSGGEGKMTV</sequence>
<proteinExistence type="predicted"/>
<comment type="caution">
    <text evidence="2">The sequence shown here is derived from an EMBL/GenBank/DDBJ whole genome shotgun (WGS) entry which is preliminary data.</text>
</comment>
<evidence type="ECO:0000313" key="3">
    <source>
        <dbReference type="Proteomes" id="UP001383192"/>
    </source>
</evidence>
<feature type="transmembrane region" description="Helical" evidence="1">
    <location>
        <begin position="237"/>
        <end position="256"/>
    </location>
</feature>
<feature type="transmembrane region" description="Helical" evidence="1">
    <location>
        <begin position="208"/>
        <end position="225"/>
    </location>
</feature>
<evidence type="ECO:0000313" key="2">
    <source>
        <dbReference type="EMBL" id="KAK7040899.1"/>
    </source>
</evidence>
<keyword evidence="1" id="KW-0812">Transmembrane</keyword>
<evidence type="ECO:0008006" key="4">
    <source>
        <dbReference type="Google" id="ProtNLM"/>
    </source>
</evidence>
<dbReference type="AlphaFoldDB" id="A0AAW0CP42"/>
<feature type="transmembrane region" description="Helical" evidence="1">
    <location>
        <begin position="57"/>
        <end position="78"/>
    </location>
</feature>
<name>A0AAW0CP42_9AGAR</name>
<reference evidence="2 3" key="1">
    <citation type="submission" date="2024-01" db="EMBL/GenBank/DDBJ databases">
        <title>A draft genome for a cacao thread blight-causing isolate of Paramarasmius palmivorus.</title>
        <authorList>
            <person name="Baruah I.K."/>
            <person name="Bukari Y."/>
            <person name="Amoako-Attah I."/>
            <person name="Meinhardt L.W."/>
            <person name="Bailey B.A."/>
            <person name="Cohen S.P."/>
        </authorList>
    </citation>
    <scope>NUCLEOTIDE SEQUENCE [LARGE SCALE GENOMIC DNA]</scope>
    <source>
        <strain evidence="2 3">GH-12</strain>
    </source>
</reference>